<evidence type="ECO:0000313" key="1">
    <source>
        <dbReference type="EMBL" id="PIO36548.1"/>
    </source>
</evidence>
<dbReference type="EMBL" id="KV926393">
    <property type="protein sequence ID" value="PIO36548.1"/>
    <property type="molecule type" value="Genomic_DNA"/>
</dbReference>
<proteinExistence type="predicted"/>
<keyword evidence="2" id="KW-1185">Reference proteome</keyword>
<dbReference type="AlphaFoldDB" id="A0A2G9S8Q7"/>
<organism evidence="1 2">
    <name type="scientific">Aquarana catesbeiana</name>
    <name type="common">American bullfrog</name>
    <name type="synonym">Rana catesbeiana</name>
    <dbReference type="NCBI Taxonomy" id="8400"/>
    <lineage>
        <taxon>Eukaryota</taxon>
        <taxon>Metazoa</taxon>
        <taxon>Chordata</taxon>
        <taxon>Craniata</taxon>
        <taxon>Vertebrata</taxon>
        <taxon>Euteleostomi</taxon>
        <taxon>Amphibia</taxon>
        <taxon>Batrachia</taxon>
        <taxon>Anura</taxon>
        <taxon>Neobatrachia</taxon>
        <taxon>Ranoidea</taxon>
        <taxon>Ranidae</taxon>
        <taxon>Aquarana</taxon>
    </lineage>
</organism>
<sequence length="44" mass="4938">MCAQFWKYVCVCKHSSSYLTTNIDACLKEGIDLLLAVDRKEGAL</sequence>
<dbReference type="Proteomes" id="UP000228934">
    <property type="component" value="Unassembled WGS sequence"/>
</dbReference>
<name>A0A2G9S8Q7_AQUCT</name>
<accession>A0A2G9S8Q7</accession>
<reference evidence="2" key="1">
    <citation type="journal article" date="2017" name="Nat. Commun.">
        <title>The North American bullfrog draft genome provides insight into hormonal regulation of long noncoding RNA.</title>
        <authorList>
            <person name="Hammond S.A."/>
            <person name="Warren R.L."/>
            <person name="Vandervalk B.P."/>
            <person name="Kucuk E."/>
            <person name="Khan H."/>
            <person name="Gibb E.A."/>
            <person name="Pandoh P."/>
            <person name="Kirk H."/>
            <person name="Zhao Y."/>
            <person name="Jones M."/>
            <person name="Mungall A.J."/>
            <person name="Coope R."/>
            <person name="Pleasance S."/>
            <person name="Moore R.A."/>
            <person name="Holt R.A."/>
            <person name="Round J.M."/>
            <person name="Ohora S."/>
            <person name="Walle B.V."/>
            <person name="Veldhoen N."/>
            <person name="Helbing C.C."/>
            <person name="Birol I."/>
        </authorList>
    </citation>
    <scope>NUCLEOTIDE SEQUENCE [LARGE SCALE GENOMIC DNA]</scope>
</reference>
<protein>
    <submittedName>
        <fullName evidence="1">Uncharacterized protein</fullName>
    </submittedName>
</protein>
<gene>
    <name evidence="1" type="ORF">AB205_0040770</name>
</gene>
<evidence type="ECO:0000313" key="2">
    <source>
        <dbReference type="Proteomes" id="UP000228934"/>
    </source>
</evidence>